<organism evidence="2 3">
    <name type="scientific">Blautia liquoris</name>
    <dbReference type="NCBI Taxonomy" id="2779518"/>
    <lineage>
        <taxon>Bacteria</taxon>
        <taxon>Bacillati</taxon>
        <taxon>Bacillota</taxon>
        <taxon>Clostridia</taxon>
        <taxon>Lachnospirales</taxon>
        <taxon>Lachnospiraceae</taxon>
        <taxon>Blautia</taxon>
    </lineage>
</organism>
<proteinExistence type="predicted"/>
<evidence type="ECO:0000259" key="1">
    <source>
        <dbReference type="Pfam" id="PF20247"/>
    </source>
</evidence>
<accession>A0A7M2RHV3</accession>
<dbReference type="KEGG" id="bliq:INP51_02755"/>
<feature type="domain" description="DUF6602" evidence="1">
    <location>
        <begin position="42"/>
        <end position="123"/>
    </location>
</feature>
<reference evidence="2 3" key="1">
    <citation type="submission" date="2020-10" db="EMBL/GenBank/DDBJ databases">
        <title>Blautia liquoris sp.nov., isolated from the mud in a fermentation cellar used for the production of Chinese strong-flavoured liquor.</title>
        <authorList>
            <person name="Lu L."/>
        </authorList>
    </citation>
    <scope>NUCLEOTIDE SEQUENCE [LARGE SCALE GENOMIC DNA]</scope>
    <source>
        <strain evidence="2 3">LZLJ-3</strain>
    </source>
</reference>
<protein>
    <recommendedName>
        <fullName evidence="1">DUF6602 domain-containing protein</fullName>
    </recommendedName>
</protein>
<evidence type="ECO:0000313" key="3">
    <source>
        <dbReference type="Proteomes" id="UP000593601"/>
    </source>
</evidence>
<keyword evidence="3" id="KW-1185">Reference proteome</keyword>
<sequence>MCAKEKSEKKTVSYETVLKSLGDNYVEIERSIVNQLLLEVPNHHLTTGTYREKVWQELFEMVIPKKYRMEQSVFIIDSFGNISKEVDLAIFDELYTPYIFNYGKIKFIPIEAVAAVVQCKSRNPDEEGLDKWVESINGLITSFDSVARQATAMTDNLSELLKEIEPRKKVTQTATRPIEILCMLEGEDAMEKYEEYFDIILSSKYSDKREDNKLCKLIPNSCRSLKEWNTALNHSFMNGSMGKGDIDYRQKKIAEIENDRPHILEDLKVLKGNPKEENVILSLVFQLNQLLMIINNPMLFPHRAYANRFSKILQGKEQTKDKQSKEKK</sequence>
<dbReference type="CDD" id="cd21173">
    <property type="entry name" value="NucC-like"/>
    <property type="match status" value="1"/>
</dbReference>
<name>A0A7M2RHV3_9FIRM</name>
<dbReference type="Proteomes" id="UP000593601">
    <property type="component" value="Chromosome"/>
</dbReference>
<dbReference type="EMBL" id="CP063304">
    <property type="protein sequence ID" value="QOV19905.1"/>
    <property type="molecule type" value="Genomic_DNA"/>
</dbReference>
<gene>
    <name evidence="2" type="ORF">INP51_02755</name>
</gene>
<dbReference type="AlphaFoldDB" id="A0A7M2RHV3"/>
<dbReference type="InterPro" id="IPR046537">
    <property type="entry name" value="DUF6602"/>
</dbReference>
<dbReference type="RefSeq" id="WP_193736225.1">
    <property type="nucleotide sequence ID" value="NZ_CP063304.1"/>
</dbReference>
<evidence type="ECO:0000313" key="2">
    <source>
        <dbReference type="EMBL" id="QOV19905.1"/>
    </source>
</evidence>
<dbReference type="Pfam" id="PF20247">
    <property type="entry name" value="DUF6602"/>
    <property type="match status" value="1"/>
</dbReference>